<evidence type="ECO:0000256" key="7">
    <source>
        <dbReference type="SAM" id="Phobius"/>
    </source>
</evidence>
<evidence type="ECO:0000259" key="8">
    <source>
        <dbReference type="Pfam" id="PF04039"/>
    </source>
</evidence>
<dbReference type="PANTHER" id="PTHR33932:SF4">
    <property type="entry name" value="NA(+)_H(+) ANTIPORTER SUBUNIT B"/>
    <property type="match status" value="1"/>
</dbReference>
<evidence type="ECO:0000313" key="9">
    <source>
        <dbReference type="EMBL" id="UGS36933.1"/>
    </source>
</evidence>
<evidence type="ECO:0000313" key="10">
    <source>
        <dbReference type="Proteomes" id="UP001162834"/>
    </source>
</evidence>
<keyword evidence="6 7" id="KW-0472">Membrane</keyword>
<feature type="transmembrane region" description="Helical" evidence="7">
    <location>
        <begin position="61"/>
        <end position="86"/>
    </location>
</feature>
<evidence type="ECO:0000256" key="1">
    <source>
        <dbReference type="ARBA" id="ARBA00004651"/>
    </source>
</evidence>
<dbReference type="RefSeq" id="WP_259310996.1">
    <property type="nucleotide sequence ID" value="NZ_CP087164.1"/>
</dbReference>
<keyword evidence="3" id="KW-1003">Cell membrane</keyword>
<dbReference type="EMBL" id="CP087164">
    <property type="protein sequence ID" value="UGS36933.1"/>
    <property type="molecule type" value="Genomic_DNA"/>
</dbReference>
<comment type="similarity">
    <text evidence="2">Belongs to the CPA3 antiporters (TC 2.A.63) subunit B family.</text>
</comment>
<dbReference type="PANTHER" id="PTHR33932">
    <property type="entry name" value="NA(+)/H(+) ANTIPORTER SUBUNIT B"/>
    <property type="match status" value="1"/>
</dbReference>
<dbReference type="InterPro" id="IPR007182">
    <property type="entry name" value="MnhB"/>
</dbReference>
<keyword evidence="4 7" id="KW-0812">Transmembrane</keyword>
<dbReference type="GO" id="GO:0005886">
    <property type="term" value="C:plasma membrane"/>
    <property type="evidence" value="ECO:0007669"/>
    <property type="project" value="UniProtKB-SubCell"/>
</dbReference>
<proteinExistence type="inferred from homology"/>
<evidence type="ECO:0000256" key="3">
    <source>
        <dbReference type="ARBA" id="ARBA00022475"/>
    </source>
</evidence>
<comment type="subcellular location">
    <subcellularLocation>
        <location evidence="1">Cell membrane</location>
        <topology evidence="1">Multi-pass membrane protein</topology>
    </subcellularLocation>
</comment>
<feature type="transmembrane region" description="Helical" evidence="7">
    <location>
        <begin position="106"/>
        <end position="131"/>
    </location>
</feature>
<organism evidence="9 10">
    <name type="scientific">Capillimicrobium parvum</name>
    <dbReference type="NCBI Taxonomy" id="2884022"/>
    <lineage>
        <taxon>Bacteria</taxon>
        <taxon>Bacillati</taxon>
        <taxon>Actinomycetota</taxon>
        <taxon>Thermoleophilia</taxon>
        <taxon>Solirubrobacterales</taxon>
        <taxon>Capillimicrobiaceae</taxon>
        <taxon>Capillimicrobium</taxon>
    </lineage>
</organism>
<feature type="domain" description="Na+/H+ antiporter MnhB subunit-related protein" evidence="8">
    <location>
        <begin position="2"/>
        <end position="128"/>
    </location>
</feature>
<accession>A0A9E6XZ99</accession>
<dbReference type="Pfam" id="PF04039">
    <property type="entry name" value="MnhB"/>
    <property type="match status" value="1"/>
</dbReference>
<protein>
    <recommendedName>
        <fullName evidence="8">Na+/H+ antiporter MnhB subunit-related protein domain-containing protein</fullName>
    </recommendedName>
</protein>
<keyword evidence="5 7" id="KW-1133">Transmembrane helix</keyword>
<feature type="transmembrane region" description="Helical" evidence="7">
    <location>
        <begin position="33"/>
        <end position="49"/>
    </location>
</feature>
<dbReference type="InterPro" id="IPR050622">
    <property type="entry name" value="CPA3_antiporter_subunitB"/>
</dbReference>
<dbReference type="AlphaFoldDB" id="A0A9E6XZ99"/>
<evidence type="ECO:0000256" key="5">
    <source>
        <dbReference type="ARBA" id="ARBA00022989"/>
    </source>
</evidence>
<name>A0A9E6XZ99_9ACTN</name>
<dbReference type="Proteomes" id="UP001162834">
    <property type="component" value="Chromosome"/>
</dbReference>
<reference evidence="9" key="1">
    <citation type="journal article" date="2022" name="Int. J. Syst. Evol. Microbiol.">
        <title>Pseudomonas aegrilactucae sp. nov. and Pseudomonas morbosilactucae sp. nov., pathogens causing bacterial rot of lettuce in Japan.</title>
        <authorList>
            <person name="Sawada H."/>
            <person name="Fujikawa T."/>
            <person name="Satou M."/>
        </authorList>
    </citation>
    <scope>NUCLEOTIDE SEQUENCE</scope>
    <source>
        <strain evidence="9">0166_1</strain>
    </source>
</reference>
<evidence type="ECO:0000256" key="4">
    <source>
        <dbReference type="ARBA" id="ARBA00022692"/>
    </source>
</evidence>
<sequence length="143" mass="15026">MILEVVALRLLGPALMFAAAIIVKGYADVGDGFSAGVIVALAISLRYIVLGPERAEQGMPILRRAPVVAVAGLLVALAAGFFPLLLGEPPFTHHPGPGEHVVKIGTLELITAVLFDIGVFLLVTGVLVVLVHHLTRLVERARA</sequence>
<evidence type="ECO:0000256" key="2">
    <source>
        <dbReference type="ARBA" id="ARBA00009425"/>
    </source>
</evidence>
<dbReference type="KEGG" id="sbae:DSM104329_03345"/>
<evidence type="ECO:0000256" key="6">
    <source>
        <dbReference type="ARBA" id="ARBA00023136"/>
    </source>
</evidence>
<feature type="transmembrane region" description="Helical" evidence="7">
    <location>
        <begin position="7"/>
        <end position="27"/>
    </location>
</feature>
<keyword evidence="10" id="KW-1185">Reference proteome</keyword>
<gene>
    <name evidence="9" type="ORF">DSM104329_03345</name>
</gene>